<dbReference type="InterPro" id="IPR036962">
    <property type="entry name" value="Glyco_hydro_3_N_sf"/>
</dbReference>
<keyword evidence="9 11" id="KW-0326">Glycosidase</keyword>
<evidence type="ECO:0000256" key="4">
    <source>
        <dbReference type="ARBA" id="ARBA00012744"/>
    </source>
</evidence>
<keyword evidence="5 11" id="KW-0378">Hydrolase</keyword>
<keyword evidence="10 11" id="KW-0624">Polysaccharide degradation</keyword>
<evidence type="ECO:0000256" key="2">
    <source>
        <dbReference type="ARBA" id="ARBA00004987"/>
    </source>
</evidence>
<dbReference type="InterPro" id="IPR017853">
    <property type="entry name" value="GH"/>
</dbReference>
<dbReference type="Gene3D" id="3.40.50.1700">
    <property type="entry name" value="Glycoside hydrolase family 3 C-terminal domain"/>
    <property type="match status" value="1"/>
</dbReference>
<evidence type="ECO:0000313" key="14">
    <source>
        <dbReference type="Proteomes" id="UP000186955"/>
    </source>
</evidence>
<sequence>MPDIHAFASANGSSPESHYRDRLSYLSLEEKVSLLSGVSFTSTAGIARLGIPSLKVSDSINGVRGSQSHLEDTGTACFPSSTCLASTWNTSLMREFGKEVAIQAKSKSVQVVLGPNINIHRDPRAGRNFEAFSEDPLVTGELAAAIVDGIQSQGVGACVKHFVANESETGRRRYNVDEPGDSRTMRELYLRTFQHLLRRANPVAIMTAYNALDGHFCSQTPLIKSLLRDDWKFDGCIMSDWYGTKSTSEALEVGLDLEMPGPSVYRGSKLLDAIKRKEVSEEALNAAVANVLLMVDRTSPSHSDKEEESLICDSTSAMALKTASEGIVLLKNEHNILPLDLTGDLKVALIGAAAVNPSITGGGSACAKPQYVHTPLSCFQDASKDPTQVSFVHGVNAHHVIPLMPVNMMKSRNGLPGVTVDYYLDSSDTPVYSEHSEQPVVVMLGRLKPGLTQTGFHYIMETTITANERGKHTLAVQATGEFTLCVDGIEILSKPAPVMSVEDFLFEPKKLESAIGFQMEAHKPYKVTLKTHSRDVPSADGELSPHSAKLCFIEEHNDRVAIAEAVTVAARSDVSVIFGGRTHEHESEGFDLRTLTLPENQVRMIKAVASVSKKTIFVMHCGNPIDVSDFIDDVDGVLAAHFPGQEGAQAIVDIIAGKTNPSGKLATTWPIRLDESSVPSFGNFPARDYGNGPVIRYREGLQMGYRSPNRASSIRWPFGYGLSYSTFEYKSLEVIVYESMSRDSPLKSSSKTVNIAVDVQNTSDKAGYEVIQVYSQPPLHSMVWRPQSELIAFTKAWLEPGETRRIGLSVSQRDISGYWDSAAKCWRSLNGSYKIATGGCAVNLQIVDMGTWNGL</sequence>
<dbReference type="AlphaFoldDB" id="A0A1Q5ULJ6"/>
<dbReference type="InterPro" id="IPR037524">
    <property type="entry name" value="PA14/GLEYA"/>
</dbReference>
<proteinExistence type="inferred from homology"/>
<dbReference type="InterPro" id="IPR001764">
    <property type="entry name" value="Glyco_hydro_3_N"/>
</dbReference>
<evidence type="ECO:0000256" key="11">
    <source>
        <dbReference type="RuleBase" id="RU361161"/>
    </source>
</evidence>
<evidence type="ECO:0000256" key="9">
    <source>
        <dbReference type="ARBA" id="ARBA00023295"/>
    </source>
</evidence>
<dbReference type="PANTHER" id="PTHR42715">
    <property type="entry name" value="BETA-GLUCOSIDASE"/>
    <property type="match status" value="1"/>
</dbReference>
<keyword evidence="14" id="KW-1185">Reference proteome</keyword>
<dbReference type="Gene3D" id="3.20.20.300">
    <property type="entry name" value="Glycoside hydrolase, family 3, N-terminal domain"/>
    <property type="match status" value="1"/>
</dbReference>
<evidence type="ECO:0000256" key="5">
    <source>
        <dbReference type="ARBA" id="ARBA00022801"/>
    </source>
</evidence>
<dbReference type="SMART" id="SM01217">
    <property type="entry name" value="Fn3_like"/>
    <property type="match status" value="1"/>
</dbReference>
<evidence type="ECO:0000256" key="8">
    <source>
        <dbReference type="ARBA" id="ARBA00023277"/>
    </source>
</evidence>
<dbReference type="Pfam" id="PF00933">
    <property type="entry name" value="Glyco_hydro_3"/>
    <property type="match status" value="1"/>
</dbReference>
<dbReference type="SUPFAM" id="SSF52279">
    <property type="entry name" value="Beta-D-glucan exohydrolase, C-terminal domain"/>
    <property type="match status" value="1"/>
</dbReference>
<keyword evidence="8 11" id="KW-0119">Carbohydrate metabolism</keyword>
<evidence type="ECO:0000256" key="6">
    <source>
        <dbReference type="ARBA" id="ARBA00023001"/>
    </source>
</evidence>
<dbReference type="EC" id="3.2.1.21" evidence="4 11"/>
<dbReference type="Pfam" id="PF01915">
    <property type="entry name" value="Glyco_hydro_3_C"/>
    <property type="match status" value="1"/>
</dbReference>
<feature type="domain" description="PA14" evidence="12">
    <location>
        <begin position="413"/>
        <end position="566"/>
    </location>
</feature>
<dbReference type="PRINTS" id="PR00133">
    <property type="entry name" value="GLHYDRLASE3"/>
</dbReference>
<comment type="caution">
    <text evidence="13">The sequence shown here is derived from an EMBL/GenBank/DDBJ whole genome shotgun (WGS) entry which is preliminary data.</text>
</comment>
<keyword evidence="7" id="KW-0325">Glycoprotein</keyword>
<dbReference type="EMBL" id="MNBE01000130">
    <property type="protein sequence ID" value="OKP13341.1"/>
    <property type="molecule type" value="Genomic_DNA"/>
</dbReference>
<dbReference type="Gene3D" id="2.60.120.260">
    <property type="entry name" value="Galactose-binding domain-like"/>
    <property type="match status" value="1"/>
</dbReference>
<comment type="pathway">
    <text evidence="2 11">Glycan metabolism; cellulose degradation.</text>
</comment>
<dbReference type="UniPathway" id="UPA00696"/>
<dbReference type="GO" id="GO:0008422">
    <property type="term" value="F:beta-glucosidase activity"/>
    <property type="evidence" value="ECO:0007669"/>
    <property type="project" value="UniProtKB-EC"/>
</dbReference>
<dbReference type="InterPro" id="IPR013783">
    <property type="entry name" value="Ig-like_fold"/>
</dbReference>
<dbReference type="GO" id="GO:0030245">
    <property type="term" value="P:cellulose catabolic process"/>
    <property type="evidence" value="ECO:0007669"/>
    <property type="project" value="UniProtKB-UniPathway"/>
</dbReference>
<dbReference type="PROSITE" id="PS00775">
    <property type="entry name" value="GLYCOSYL_HYDROL_F3"/>
    <property type="match status" value="1"/>
</dbReference>
<dbReference type="PROSITE" id="PS51820">
    <property type="entry name" value="PA14"/>
    <property type="match status" value="1"/>
</dbReference>
<evidence type="ECO:0000313" key="13">
    <source>
        <dbReference type="EMBL" id="OKP13341.1"/>
    </source>
</evidence>
<dbReference type="Pfam" id="PF14310">
    <property type="entry name" value="Fn3-like"/>
    <property type="match status" value="1"/>
</dbReference>
<dbReference type="Proteomes" id="UP000186955">
    <property type="component" value="Unassembled WGS sequence"/>
</dbReference>
<comment type="similarity">
    <text evidence="3 11">Belongs to the glycosyl hydrolase 3 family.</text>
</comment>
<accession>A0A1Q5ULJ6</accession>
<dbReference type="PANTHER" id="PTHR42715:SF10">
    <property type="entry name" value="BETA-GLUCOSIDASE"/>
    <property type="match status" value="1"/>
</dbReference>
<organism evidence="13 14">
    <name type="scientific">Penicillium subrubescens</name>
    <dbReference type="NCBI Taxonomy" id="1316194"/>
    <lineage>
        <taxon>Eukaryota</taxon>
        <taxon>Fungi</taxon>
        <taxon>Dikarya</taxon>
        <taxon>Ascomycota</taxon>
        <taxon>Pezizomycotina</taxon>
        <taxon>Eurotiomycetes</taxon>
        <taxon>Eurotiomycetidae</taxon>
        <taxon>Eurotiales</taxon>
        <taxon>Aspergillaceae</taxon>
        <taxon>Penicillium</taxon>
    </lineage>
</organism>
<dbReference type="SUPFAM" id="SSF51445">
    <property type="entry name" value="(Trans)glycosidases"/>
    <property type="match status" value="1"/>
</dbReference>
<dbReference type="InterPro" id="IPR019800">
    <property type="entry name" value="Glyco_hydro_3_AS"/>
</dbReference>
<dbReference type="STRING" id="1316194.A0A1Q5ULJ6"/>
<dbReference type="InterPro" id="IPR050288">
    <property type="entry name" value="Cellulose_deg_GH3"/>
</dbReference>
<evidence type="ECO:0000259" key="12">
    <source>
        <dbReference type="PROSITE" id="PS51820"/>
    </source>
</evidence>
<dbReference type="Gene3D" id="2.60.40.10">
    <property type="entry name" value="Immunoglobulins"/>
    <property type="match status" value="1"/>
</dbReference>
<protein>
    <recommendedName>
        <fullName evidence="4 11">beta-glucosidase</fullName>
        <ecNumber evidence="4 11">3.2.1.21</ecNumber>
    </recommendedName>
</protein>
<comment type="catalytic activity">
    <reaction evidence="1 11">
        <text>Hydrolysis of terminal, non-reducing beta-D-glucosyl residues with release of beta-D-glucose.</text>
        <dbReference type="EC" id="3.2.1.21"/>
    </reaction>
</comment>
<dbReference type="InterPro" id="IPR026891">
    <property type="entry name" value="Fn3-like"/>
</dbReference>
<dbReference type="InterPro" id="IPR002772">
    <property type="entry name" value="Glyco_hydro_3_C"/>
</dbReference>
<dbReference type="InterPro" id="IPR036881">
    <property type="entry name" value="Glyco_hydro_3_C_sf"/>
</dbReference>
<keyword evidence="6" id="KW-0136">Cellulose degradation</keyword>
<reference evidence="13 14" key="1">
    <citation type="submission" date="2016-10" db="EMBL/GenBank/DDBJ databases">
        <title>Genome sequence of the ascomycete fungus Penicillium subrubescens.</title>
        <authorList>
            <person name="De Vries R.P."/>
            <person name="Peng M."/>
            <person name="Dilokpimol A."/>
            <person name="Hilden K."/>
            <person name="Makela M.R."/>
            <person name="Grigoriev I."/>
            <person name="Riley R."/>
            <person name="Granchi Z."/>
        </authorList>
    </citation>
    <scope>NUCLEOTIDE SEQUENCE [LARGE SCALE GENOMIC DNA]</scope>
    <source>
        <strain evidence="13 14">CBS 132785</strain>
    </source>
</reference>
<evidence type="ECO:0000256" key="10">
    <source>
        <dbReference type="ARBA" id="ARBA00023326"/>
    </source>
</evidence>
<evidence type="ECO:0000256" key="7">
    <source>
        <dbReference type="ARBA" id="ARBA00023180"/>
    </source>
</evidence>
<gene>
    <name evidence="13" type="ORF">PENSUB_943</name>
</gene>
<evidence type="ECO:0000256" key="3">
    <source>
        <dbReference type="ARBA" id="ARBA00005336"/>
    </source>
</evidence>
<evidence type="ECO:0000256" key="1">
    <source>
        <dbReference type="ARBA" id="ARBA00000448"/>
    </source>
</evidence>
<name>A0A1Q5ULJ6_9EURO</name>